<feature type="binding site" evidence="2">
    <location>
        <position position="89"/>
    </location>
    <ligand>
        <name>Mg(2+)</name>
        <dbReference type="ChEBI" id="CHEBI:18420"/>
        <label>1</label>
        <note>catalytic</note>
    </ligand>
</feature>
<proteinExistence type="inferred from homology"/>
<dbReference type="Proteomes" id="UP000248481">
    <property type="component" value="Chromosome 3"/>
</dbReference>
<dbReference type="FunFam" id="3.40.190.80:FF:000015">
    <property type="entry name" value="Inositol polyphosphate 1-phosphatase"/>
    <property type="match status" value="1"/>
</dbReference>
<protein>
    <submittedName>
        <fullName evidence="5">Inositol polyphosphate 1-phosphatase isoform X2</fullName>
    </submittedName>
</protein>
<dbReference type="PANTHER" id="PTHR43028:SF3">
    <property type="entry name" value="INOSITOL POLYPHOSPHATE 1-PHOSPHATASE"/>
    <property type="match status" value="1"/>
</dbReference>
<feature type="compositionally biased region" description="Basic and acidic residues" evidence="3">
    <location>
        <begin position="170"/>
        <end position="179"/>
    </location>
</feature>
<accession>A0A8M1MF71</accession>
<dbReference type="PANTHER" id="PTHR43028">
    <property type="entry name" value="3'(2'),5'-BISPHOSPHATE NUCLEOTIDASE 1"/>
    <property type="match status" value="1"/>
</dbReference>
<comment type="cofactor">
    <cofactor evidence="2">
        <name>Mg(2+)</name>
        <dbReference type="ChEBI" id="CHEBI:18420"/>
    </cofactor>
</comment>
<dbReference type="Gene3D" id="3.40.190.80">
    <property type="match status" value="1"/>
</dbReference>
<dbReference type="GO" id="GO:0046872">
    <property type="term" value="F:metal ion binding"/>
    <property type="evidence" value="ECO:0007669"/>
    <property type="project" value="UniProtKB-KW"/>
</dbReference>
<dbReference type="CTD" id="3628"/>
<dbReference type="InterPro" id="IPR020550">
    <property type="entry name" value="Inositol_monophosphatase_CS"/>
</dbReference>
<evidence type="ECO:0000256" key="1">
    <source>
        <dbReference type="ARBA" id="ARBA00009759"/>
    </source>
</evidence>
<evidence type="ECO:0000256" key="3">
    <source>
        <dbReference type="SAM" id="MobiDB-lite"/>
    </source>
</evidence>
<evidence type="ECO:0000313" key="4">
    <source>
        <dbReference type="Proteomes" id="UP000248481"/>
    </source>
</evidence>
<comment type="similarity">
    <text evidence="1">Belongs to the inositol monophosphatase superfamily.</text>
</comment>
<keyword evidence="2" id="KW-0460">Magnesium</keyword>
<dbReference type="GO" id="GO:0004441">
    <property type="term" value="F:inositol-1,4-bisphosphate 1-phosphatase activity"/>
    <property type="evidence" value="ECO:0007669"/>
    <property type="project" value="TreeGrafter"/>
</dbReference>
<dbReference type="InterPro" id="IPR000760">
    <property type="entry name" value="Inositol_monophosphatase-like"/>
</dbReference>
<gene>
    <name evidence="5" type="primary">INPP1</name>
</gene>
<feature type="binding site" evidence="2">
    <location>
        <position position="252"/>
    </location>
    <ligand>
        <name>Mg(2+)</name>
        <dbReference type="ChEBI" id="CHEBI:18420"/>
        <label>1</label>
        <note>catalytic</note>
    </ligand>
</feature>
<dbReference type="Gene3D" id="3.30.540.10">
    <property type="entry name" value="Fructose-1,6-Bisphosphatase, subunit A, domain 1"/>
    <property type="match status" value="1"/>
</dbReference>
<reference evidence="5" key="1">
    <citation type="submission" date="2025-08" db="UniProtKB">
        <authorList>
            <consortium name="RefSeq"/>
        </authorList>
    </citation>
    <scope>IDENTIFICATION</scope>
    <source>
        <tissue evidence="5">Blood</tissue>
    </source>
</reference>
<feature type="binding site" evidence="2">
    <location>
        <position position="79"/>
    </location>
    <ligand>
        <name>Mg(2+)</name>
        <dbReference type="ChEBI" id="CHEBI:18420"/>
        <label>1</label>
        <note>catalytic</note>
    </ligand>
</feature>
<evidence type="ECO:0000313" key="5">
    <source>
        <dbReference type="RefSeq" id="XP_044769624.1"/>
    </source>
</evidence>
<dbReference type="Pfam" id="PF00459">
    <property type="entry name" value="Inositol_P"/>
    <property type="match status" value="1"/>
</dbReference>
<name>A0A8M1MF71_NEOSC</name>
<evidence type="ECO:0000256" key="2">
    <source>
        <dbReference type="PIRSR" id="PIRSR600760-2"/>
    </source>
</evidence>
<sequence length="335" mass="37281">MSAILRELLRVSEKAANIARACRQQEALFQLLIEEKKEGEKNKKFAVDFKTLADVLVQEVIKQNMENKFPGLGKKILGEESNEFTNDLDSTYQYIRGSADIKSNQGIFPSGLQCVTILIGVYDLHTGVPLMGVINQPFVSQDLNTLRWKGQCYWGLSYLGTNIHSLQLPDSERKSRDTRSQVTEDTNSEAECSHRFSAVISTSEKDTVKAALSRVCGERMFPAAGAGYKSLCVVQGLVDIYIFSEDTTFKWDSCAAHAILRALGGGMVDLRQCLQRSSETALDWPQLVYHVENEGATGVDRWANKGGLIAYRSRKQLETFLSLLIPNLAPGDTRT</sequence>
<keyword evidence="4" id="KW-1185">Reference proteome</keyword>
<feature type="region of interest" description="Disordered" evidence="3">
    <location>
        <begin position="170"/>
        <end position="189"/>
    </location>
</feature>
<dbReference type="PROSITE" id="PS00630">
    <property type="entry name" value="IMP_2"/>
    <property type="match status" value="1"/>
</dbReference>
<keyword evidence="2" id="KW-0479">Metal-binding</keyword>
<organism evidence="4 5">
    <name type="scientific">Neomonachus schauinslandi</name>
    <name type="common">Hawaiian monk seal</name>
    <name type="synonym">Monachus schauinslandi</name>
    <dbReference type="NCBI Taxonomy" id="29088"/>
    <lineage>
        <taxon>Eukaryota</taxon>
        <taxon>Metazoa</taxon>
        <taxon>Chordata</taxon>
        <taxon>Craniata</taxon>
        <taxon>Vertebrata</taxon>
        <taxon>Euteleostomi</taxon>
        <taxon>Mammalia</taxon>
        <taxon>Eutheria</taxon>
        <taxon>Laurasiatheria</taxon>
        <taxon>Carnivora</taxon>
        <taxon>Caniformia</taxon>
        <taxon>Pinnipedia</taxon>
        <taxon>Phocidae</taxon>
        <taxon>Monachinae</taxon>
        <taxon>Monachini</taxon>
        <taxon>Neomonachus</taxon>
    </lineage>
</organism>
<dbReference type="GO" id="GO:0046854">
    <property type="term" value="P:phosphatidylinositol phosphate biosynthetic process"/>
    <property type="evidence" value="ECO:0007669"/>
    <property type="project" value="InterPro"/>
</dbReference>
<dbReference type="RefSeq" id="XP_044769624.1">
    <property type="nucleotide sequence ID" value="XM_044913689.1"/>
</dbReference>
<dbReference type="AlphaFoldDB" id="A0A8M1MF71"/>
<dbReference type="InterPro" id="IPR050725">
    <property type="entry name" value="CysQ/Inositol_MonoPase"/>
</dbReference>
<dbReference type="SUPFAM" id="SSF56655">
    <property type="entry name" value="Carbohydrate phosphatase"/>
    <property type="match status" value="1"/>
</dbReference>
<dbReference type="GeneID" id="110592377"/>